<keyword evidence="3" id="KW-1185">Reference proteome</keyword>
<sequence length="127" mass="13433">MVKFAYVSLVVAAILLAGTYAQAPLDDDTYAYDDQPAADYDDADGGHLERRGWGGFGGDLGGYGGGLGGYGGGFGGGLGGYGGFGAFPRVVSTNRFIKARVRKNQALRFNAHRNKNFKNNNRVFVKG</sequence>
<feature type="chain" id="PRO_5040948301" evidence="1">
    <location>
        <begin position="22"/>
        <end position="127"/>
    </location>
</feature>
<gene>
    <name evidence="2" type="ORF">IWQ62_002497</name>
</gene>
<organism evidence="2 3">
    <name type="scientific">Dispira parvispora</name>
    <dbReference type="NCBI Taxonomy" id="1520584"/>
    <lineage>
        <taxon>Eukaryota</taxon>
        <taxon>Fungi</taxon>
        <taxon>Fungi incertae sedis</taxon>
        <taxon>Zoopagomycota</taxon>
        <taxon>Kickxellomycotina</taxon>
        <taxon>Dimargaritomycetes</taxon>
        <taxon>Dimargaritales</taxon>
        <taxon>Dimargaritaceae</taxon>
        <taxon>Dispira</taxon>
    </lineage>
</organism>
<dbReference type="EMBL" id="JANBPY010000536">
    <property type="protein sequence ID" value="KAJ1966154.1"/>
    <property type="molecule type" value="Genomic_DNA"/>
</dbReference>
<evidence type="ECO:0000313" key="3">
    <source>
        <dbReference type="Proteomes" id="UP001150925"/>
    </source>
</evidence>
<dbReference type="Proteomes" id="UP001150925">
    <property type="component" value="Unassembled WGS sequence"/>
</dbReference>
<feature type="signal peptide" evidence="1">
    <location>
        <begin position="1"/>
        <end position="21"/>
    </location>
</feature>
<name>A0A9W8AWL2_9FUNG</name>
<keyword evidence="1" id="KW-0732">Signal</keyword>
<comment type="caution">
    <text evidence="2">The sequence shown here is derived from an EMBL/GenBank/DDBJ whole genome shotgun (WGS) entry which is preliminary data.</text>
</comment>
<proteinExistence type="predicted"/>
<evidence type="ECO:0000313" key="2">
    <source>
        <dbReference type="EMBL" id="KAJ1966154.1"/>
    </source>
</evidence>
<accession>A0A9W8AWL2</accession>
<evidence type="ECO:0000256" key="1">
    <source>
        <dbReference type="SAM" id="SignalP"/>
    </source>
</evidence>
<protein>
    <submittedName>
        <fullName evidence="2">Uncharacterized protein</fullName>
    </submittedName>
</protein>
<dbReference type="AlphaFoldDB" id="A0A9W8AWL2"/>
<reference evidence="2" key="1">
    <citation type="submission" date="2022-07" db="EMBL/GenBank/DDBJ databases">
        <title>Phylogenomic reconstructions and comparative analyses of Kickxellomycotina fungi.</title>
        <authorList>
            <person name="Reynolds N.K."/>
            <person name="Stajich J.E."/>
            <person name="Barry K."/>
            <person name="Grigoriev I.V."/>
            <person name="Crous P."/>
            <person name="Smith M.E."/>
        </authorList>
    </citation>
    <scope>NUCLEOTIDE SEQUENCE</scope>
    <source>
        <strain evidence="2">RSA 1196</strain>
    </source>
</reference>